<dbReference type="EMBL" id="JAVRRA010025385">
    <property type="protein sequence ID" value="KAK5116516.1"/>
    <property type="molecule type" value="Genomic_DNA"/>
</dbReference>
<evidence type="ECO:0008006" key="3">
    <source>
        <dbReference type="Google" id="ProtNLM"/>
    </source>
</evidence>
<evidence type="ECO:0000313" key="2">
    <source>
        <dbReference type="Proteomes" id="UP001357485"/>
    </source>
</evidence>
<dbReference type="Proteomes" id="UP001357485">
    <property type="component" value="Unassembled WGS sequence"/>
</dbReference>
<reference evidence="1 2" key="1">
    <citation type="submission" date="2023-08" db="EMBL/GenBank/DDBJ databases">
        <title>Black Yeasts Isolated from many extreme environments.</title>
        <authorList>
            <person name="Coleine C."/>
            <person name="Stajich J.E."/>
            <person name="Selbmann L."/>
        </authorList>
    </citation>
    <scope>NUCLEOTIDE SEQUENCE [LARGE SCALE GENOMIC DNA]</scope>
    <source>
        <strain evidence="1 2">CCFEE 536</strain>
    </source>
</reference>
<comment type="caution">
    <text evidence="1">The sequence shown here is derived from an EMBL/GenBank/DDBJ whole genome shotgun (WGS) entry which is preliminary data.</text>
</comment>
<sequence>MAYDLFSIPGMSSECDQAKKMVTDERFNHKADIVQADQCLKNWLRNGVAIGHLTLEALERAVEEAVDADSNYIADKMDALVEVTED</sequence>
<keyword evidence="2" id="KW-1185">Reference proteome</keyword>
<proteinExistence type="predicted"/>
<evidence type="ECO:0000313" key="1">
    <source>
        <dbReference type="EMBL" id="KAK5116516.1"/>
    </source>
</evidence>
<name>A0ABR0KRC9_9PEZI</name>
<organism evidence="1 2">
    <name type="scientific">Cryomyces antarcticus</name>
    <dbReference type="NCBI Taxonomy" id="329879"/>
    <lineage>
        <taxon>Eukaryota</taxon>
        <taxon>Fungi</taxon>
        <taxon>Dikarya</taxon>
        <taxon>Ascomycota</taxon>
        <taxon>Pezizomycotina</taxon>
        <taxon>Dothideomycetes</taxon>
        <taxon>Dothideomycetes incertae sedis</taxon>
        <taxon>Cryomyces</taxon>
    </lineage>
</organism>
<protein>
    <recommendedName>
        <fullName evidence="3">Death domain-containing protein</fullName>
    </recommendedName>
</protein>
<gene>
    <name evidence="1" type="ORF">LTR16_005078</name>
</gene>
<accession>A0ABR0KRC9</accession>